<dbReference type="OrthoDB" id="667202at2"/>
<keyword evidence="3" id="KW-1185">Reference proteome</keyword>
<gene>
    <name evidence="2" type="ORF">CQ13_31830</name>
</gene>
<dbReference type="Pfam" id="PF20795">
    <property type="entry name" value="DUF6841"/>
    <property type="match status" value="1"/>
</dbReference>
<dbReference type="Proteomes" id="UP000052023">
    <property type="component" value="Unassembled WGS sequence"/>
</dbReference>
<comment type="caution">
    <text evidence="2">The sequence shown here is derived from an EMBL/GenBank/DDBJ whole genome shotgun (WGS) entry which is preliminary data.</text>
</comment>
<protein>
    <recommendedName>
        <fullName evidence="1">DUF6841 domain-containing protein</fullName>
    </recommendedName>
</protein>
<proteinExistence type="predicted"/>
<organism evidence="2 3">
    <name type="scientific">Bradyrhizobium retamae</name>
    <dbReference type="NCBI Taxonomy" id="1300035"/>
    <lineage>
        <taxon>Bacteria</taxon>
        <taxon>Pseudomonadati</taxon>
        <taxon>Pseudomonadota</taxon>
        <taxon>Alphaproteobacteria</taxon>
        <taxon>Hyphomicrobiales</taxon>
        <taxon>Nitrobacteraceae</taxon>
        <taxon>Bradyrhizobium</taxon>
    </lineage>
</organism>
<dbReference type="InterPro" id="IPR049219">
    <property type="entry name" value="DUF6841"/>
</dbReference>
<feature type="domain" description="DUF6841" evidence="1">
    <location>
        <begin position="4"/>
        <end position="128"/>
    </location>
</feature>
<name>A0A0R3ML04_9BRAD</name>
<evidence type="ECO:0000313" key="3">
    <source>
        <dbReference type="Proteomes" id="UP000052023"/>
    </source>
</evidence>
<dbReference type="RefSeq" id="WP_057846059.1">
    <property type="nucleotide sequence ID" value="NZ_LLYA01000175.1"/>
</dbReference>
<dbReference type="AlphaFoldDB" id="A0A0R3ML04"/>
<evidence type="ECO:0000259" key="1">
    <source>
        <dbReference type="Pfam" id="PF20795"/>
    </source>
</evidence>
<reference evidence="2 3" key="1">
    <citation type="submission" date="2014-03" db="EMBL/GenBank/DDBJ databases">
        <title>Bradyrhizobium valentinum sp. nov., isolated from effective nodules of Lupinus mariae-josephae, a lupine endemic of basic-lime soils in Eastern Spain.</title>
        <authorList>
            <person name="Duran D."/>
            <person name="Rey L."/>
            <person name="Navarro A."/>
            <person name="Busquets A."/>
            <person name="Imperial J."/>
            <person name="Ruiz-Argueso T."/>
        </authorList>
    </citation>
    <scope>NUCLEOTIDE SEQUENCE [LARGE SCALE GENOMIC DNA]</scope>
    <source>
        <strain evidence="2 3">Ro19</strain>
    </source>
</reference>
<sequence length="143" mass="16369">MEKNVKDLFERYQNLFRTALRDQVDMDQVVSSYATAFVAASPAGVSVGRNDEHLKQMMQQGFENYRQIGTKDMRLRNVRIAPIDEHHCLAHVAWTAIYDRGSESDVSIDFEVHYLVQQLEDAPKIFGWVSGDEQAVLKEHGIV</sequence>
<accession>A0A0R3ML04</accession>
<dbReference type="EMBL" id="LLYA01000175">
    <property type="protein sequence ID" value="KRR20903.1"/>
    <property type="molecule type" value="Genomic_DNA"/>
</dbReference>
<evidence type="ECO:0000313" key="2">
    <source>
        <dbReference type="EMBL" id="KRR20903.1"/>
    </source>
</evidence>